<dbReference type="EMBL" id="FM162591">
    <property type="protein sequence ID" value="CAQ85936.1"/>
    <property type="molecule type" value="Genomic_DNA"/>
</dbReference>
<reference evidence="1 2" key="1">
    <citation type="journal article" date="2009" name="BMC Genomics">
        <title>Comparative genomics of the emerging human pathogen Photorhabdus asymbiotica with the insect pathogen Photorhabdus luminescens.</title>
        <authorList>
            <person name="Wilkinson P."/>
            <person name="Waterfield N.R."/>
            <person name="Crossman L."/>
            <person name="Corton C."/>
            <person name="Sanchez-Contreras M."/>
            <person name="Vlisidou I."/>
            <person name="Barron A."/>
            <person name="Bignell A."/>
            <person name="Clark L."/>
            <person name="Ormond D."/>
            <person name="Mayho M."/>
            <person name="Bason N."/>
            <person name="Smith F."/>
            <person name="Simmonds M."/>
            <person name="Churcher C."/>
            <person name="Harris D."/>
            <person name="Thompson N.R."/>
            <person name="Quail M."/>
            <person name="Parkhill J."/>
            <person name="ffrench-Constant R.H."/>
        </authorList>
    </citation>
    <scope>NUCLEOTIDE SEQUENCE [LARGE SCALE GENOMIC DNA]</scope>
    <source>
        <strain evidence="2">ATCC 43949 / 3105-77</strain>
    </source>
</reference>
<evidence type="ECO:0000313" key="2">
    <source>
        <dbReference type="Proteomes" id="UP000002747"/>
    </source>
</evidence>
<organism evidence="1 2">
    <name type="scientific">Photorhabdus asymbiotica subsp. asymbiotica (strain ATCC 43949 / 3105-77)</name>
    <name type="common">Xenorhabdus luminescens (strain 2)</name>
    <dbReference type="NCBI Taxonomy" id="553480"/>
    <lineage>
        <taxon>Bacteria</taxon>
        <taxon>Pseudomonadati</taxon>
        <taxon>Pseudomonadota</taxon>
        <taxon>Gammaproteobacteria</taxon>
        <taxon>Enterobacterales</taxon>
        <taxon>Morganellaceae</taxon>
        <taxon>Photorhabdus</taxon>
    </lineage>
</organism>
<dbReference type="AlphaFoldDB" id="C7BMQ7"/>
<proteinExistence type="predicted"/>
<accession>C7BMQ7</accession>
<dbReference type="Proteomes" id="UP000002747">
    <property type="component" value="Chromosome"/>
</dbReference>
<dbReference type="KEGG" id="pay:PAU_03848"/>
<dbReference type="STRING" id="291112.PAU_03848"/>
<gene>
    <name evidence="1" type="ordered locus">PAU_03848</name>
</gene>
<evidence type="ECO:0000313" key="1">
    <source>
        <dbReference type="EMBL" id="CAQ85936.1"/>
    </source>
</evidence>
<sequence length="34" mass="3904">MLNIFHAGKDGSQHKLVVNLSDIIVHLNYIVREE</sequence>
<protein>
    <submittedName>
        <fullName evidence="1">ATCC43949 complete genome</fullName>
    </submittedName>
</protein>
<name>C7BMQ7_PHOAA</name>